<accession>A0A6H0XQ53</accession>
<dbReference type="PANTHER" id="PTHR11360:SF234">
    <property type="entry name" value="MFS-TYPE TRANSPORTER DBAD-RELATED"/>
    <property type="match status" value="1"/>
</dbReference>
<keyword evidence="4" id="KW-0812">Transmembrane</keyword>
<dbReference type="PANTHER" id="PTHR11360">
    <property type="entry name" value="MONOCARBOXYLATE TRANSPORTER"/>
    <property type="match status" value="1"/>
</dbReference>
<feature type="region of interest" description="Disordered" evidence="3">
    <location>
        <begin position="1"/>
        <end position="29"/>
    </location>
</feature>
<dbReference type="InterPro" id="IPR036259">
    <property type="entry name" value="MFS_trans_sf"/>
</dbReference>
<feature type="domain" description="Major facilitator superfamily (MFS) profile" evidence="5">
    <location>
        <begin position="63"/>
        <end position="448"/>
    </location>
</feature>
<feature type="transmembrane region" description="Helical" evidence="4">
    <location>
        <begin position="264"/>
        <end position="289"/>
    </location>
</feature>
<comment type="similarity">
    <text evidence="2">Belongs to the major facilitator superfamily. Monocarboxylate porter (TC 2.A.1.13) family.</text>
</comment>
<dbReference type="SUPFAM" id="SSF103473">
    <property type="entry name" value="MFS general substrate transporter"/>
    <property type="match status" value="1"/>
</dbReference>
<feature type="transmembrane region" description="Helical" evidence="4">
    <location>
        <begin position="332"/>
        <end position="350"/>
    </location>
</feature>
<dbReference type="AlphaFoldDB" id="A0A6H0XQ53"/>
<dbReference type="InterPro" id="IPR011701">
    <property type="entry name" value="MFS"/>
</dbReference>
<keyword evidence="4" id="KW-0472">Membrane</keyword>
<dbReference type="Pfam" id="PF07690">
    <property type="entry name" value="MFS_1"/>
    <property type="match status" value="1"/>
</dbReference>
<dbReference type="EMBL" id="CP051140">
    <property type="protein sequence ID" value="QIW96767.1"/>
    <property type="molecule type" value="Genomic_DNA"/>
</dbReference>
<dbReference type="Gene3D" id="1.20.1250.20">
    <property type="entry name" value="MFS general substrate transporter like domains"/>
    <property type="match status" value="2"/>
</dbReference>
<feature type="transmembrane region" description="Helical" evidence="4">
    <location>
        <begin position="356"/>
        <end position="380"/>
    </location>
</feature>
<feature type="transmembrane region" description="Helical" evidence="4">
    <location>
        <begin position="135"/>
        <end position="154"/>
    </location>
</feature>
<dbReference type="OrthoDB" id="6509908at2759"/>
<comment type="subcellular location">
    <subcellularLocation>
        <location evidence="1">Membrane</location>
        <topology evidence="1">Multi-pass membrane protein</topology>
    </subcellularLocation>
</comment>
<evidence type="ECO:0000259" key="5">
    <source>
        <dbReference type="PROSITE" id="PS50850"/>
    </source>
</evidence>
<dbReference type="GO" id="GO:0016020">
    <property type="term" value="C:membrane"/>
    <property type="evidence" value="ECO:0007669"/>
    <property type="project" value="UniProtKB-SubCell"/>
</dbReference>
<dbReference type="InterPro" id="IPR050327">
    <property type="entry name" value="Proton-linked_MCT"/>
</dbReference>
<keyword evidence="4" id="KW-1133">Transmembrane helix</keyword>
<dbReference type="PROSITE" id="PS50850">
    <property type="entry name" value="MFS"/>
    <property type="match status" value="1"/>
</dbReference>
<evidence type="ECO:0000256" key="4">
    <source>
        <dbReference type="SAM" id="Phobius"/>
    </source>
</evidence>
<proteinExistence type="inferred from homology"/>
<feature type="transmembrane region" description="Helical" evidence="4">
    <location>
        <begin position="426"/>
        <end position="447"/>
    </location>
</feature>
<feature type="transmembrane region" description="Helical" evidence="4">
    <location>
        <begin position="62"/>
        <end position="85"/>
    </location>
</feature>
<reference evidence="6 7" key="1">
    <citation type="journal article" date="2016" name="Sci. Rep.">
        <title>Peltaster fructicola genome reveals evolution from an invasive phytopathogen to an ectophytic parasite.</title>
        <authorList>
            <person name="Xu C."/>
            <person name="Chen H."/>
            <person name="Gleason M.L."/>
            <person name="Xu J.R."/>
            <person name="Liu H."/>
            <person name="Zhang R."/>
            <person name="Sun G."/>
        </authorList>
    </citation>
    <scope>NUCLEOTIDE SEQUENCE [LARGE SCALE GENOMIC DNA]</scope>
    <source>
        <strain evidence="6 7">LNHT1506</strain>
    </source>
</reference>
<sequence>MSEPHTDLEKHASSEGTSLHDGHEKPFHETPFDAAADAEANEAAAPTGPAPASFANVPDGGLLAWSQVAGSFFLFFNTWGIMNTFGAYQTYYESGDLFVSTSSDIAWIGTIQAICVMLFGALSGPLYDQGHLRPLLLVGSILVVLGNMMLSLCHEFWQCLLAQGFCIGIGAGCLFVPAVAILPTYFRKNLGLAIGLAASGSSMGGVIYPIVLYRLINTIGFGWSTRVLGFIALATLLLPIIVMKQRIKPPKARALLDPTAFTDLPFAVYVGGLIFGFVGLYTGLFFTSYFSAATGIADEEMAFYLVPILNAASVFGRTLPNWLSDKVGPLNIMTPGAFICSILLFCFLAVHNLAGMIVNTIFFGFFSGVFIALPAVLLVVLTADKTKAGTRIGMGFGFLSIGALLGGPAAGAIIGEDPTNLHFQSMWIYGAVFMLASGLVFVYVRWLKVGFKLMVKI</sequence>
<organism evidence="6 7">
    <name type="scientific">Peltaster fructicola</name>
    <dbReference type="NCBI Taxonomy" id="286661"/>
    <lineage>
        <taxon>Eukaryota</taxon>
        <taxon>Fungi</taxon>
        <taxon>Dikarya</taxon>
        <taxon>Ascomycota</taxon>
        <taxon>Pezizomycotina</taxon>
        <taxon>Dothideomycetes</taxon>
        <taxon>Dothideomycetes incertae sedis</taxon>
        <taxon>Peltaster</taxon>
    </lineage>
</organism>
<protein>
    <recommendedName>
        <fullName evidence="5">Major facilitator superfamily (MFS) profile domain-containing protein</fullName>
    </recommendedName>
</protein>
<feature type="transmembrane region" description="Helical" evidence="4">
    <location>
        <begin position="190"/>
        <end position="211"/>
    </location>
</feature>
<evidence type="ECO:0000256" key="3">
    <source>
        <dbReference type="SAM" id="MobiDB-lite"/>
    </source>
</evidence>
<gene>
    <name evidence="6" type="ORF">AMS68_002285</name>
</gene>
<name>A0A6H0XQ53_9PEZI</name>
<evidence type="ECO:0000256" key="1">
    <source>
        <dbReference type="ARBA" id="ARBA00004141"/>
    </source>
</evidence>
<dbReference type="InterPro" id="IPR020846">
    <property type="entry name" value="MFS_dom"/>
</dbReference>
<evidence type="ECO:0000313" key="6">
    <source>
        <dbReference type="EMBL" id="QIW96767.1"/>
    </source>
</evidence>
<feature type="transmembrane region" description="Helical" evidence="4">
    <location>
        <begin position="160"/>
        <end position="183"/>
    </location>
</feature>
<feature type="transmembrane region" description="Helical" evidence="4">
    <location>
        <begin position="392"/>
        <end position="414"/>
    </location>
</feature>
<feature type="transmembrane region" description="Helical" evidence="4">
    <location>
        <begin position="105"/>
        <end position="123"/>
    </location>
</feature>
<evidence type="ECO:0000313" key="7">
    <source>
        <dbReference type="Proteomes" id="UP000503462"/>
    </source>
</evidence>
<feature type="transmembrane region" description="Helical" evidence="4">
    <location>
        <begin position="301"/>
        <end position="320"/>
    </location>
</feature>
<dbReference type="Proteomes" id="UP000503462">
    <property type="component" value="Chromosome 2"/>
</dbReference>
<keyword evidence="7" id="KW-1185">Reference proteome</keyword>
<feature type="transmembrane region" description="Helical" evidence="4">
    <location>
        <begin position="223"/>
        <end position="243"/>
    </location>
</feature>
<evidence type="ECO:0000256" key="2">
    <source>
        <dbReference type="ARBA" id="ARBA00006727"/>
    </source>
</evidence>
<dbReference type="GO" id="GO:0022857">
    <property type="term" value="F:transmembrane transporter activity"/>
    <property type="evidence" value="ECO:0007669"/>
    <property type="project" value="InterPro"/>
</dbReference>